<dbReference type="Proteomes" id="UP000236655">
    <property type="component" value="Chromosome"/>
</dbReference>
<protein>
    <submittedName>
        <fullName evidence="1">Uncharacterized protein</fullName>
    </submittedName>
</protein>
<reference evidence="2" key="1">
    <citation type="submission" date="2017-11" db="EMBL/GenBank/DDBJ databases">
        <authorList>
            <person name="Chan K.G."/>
            <person name="Lee L.S."/>
        </authorList>
    </citation>
    <scope>NUCLEOTIDE SEQUENCE [LARGE SCALE GENOMIC DNA]</scope>
    <source>
        <strain evidence="2">DSM 100970</strain>
    </source>
</reference>
<name>A0A2I7N9B2_9NEIS</name>
<accession>A0A2I7N9B2</accession>
<dbReference type="EMBL" id="CP024847">
    <property type="protein sequence ID" value="AUR53043.1"/>
    <property type="molecule type" value="Genomic_DNA"/>
</dbReference>
<keyword evidence="2" id="KW-1185">Reference proteome</keyword>
<organism evidence="1 2">
    <name type="scientific">Aquella oligotrophica</name>
    <dbReference type="NCBI Taxonomy" id="2067065"/>
    <lineage>
        <taxon>Bacteria</taxon>
        <taxon>Pseudomonadati</taxon>
        <taxon>Pseudomonadota</taxon>
        <taxon>Betaproteobacteria</taxon>
        <taxon>Neisseriales</taxon>
        <taxon>Neisseriaceae</taxon>
        <taxon>Aquella</taxon>
    </lineage>
</organism>
<evidence type="ECO:0000313" key="2">
    <source>
        <dbReference type="Proteomes" id="UP000236655"/>
    </source>
</evidence>
<dbReference type="KEGG" id="nba:CUN60_12315"/>
<dbReference type="OrthoDB" id="9127182at2"/>
<evidence type="ECO:0000313" key="1">
    <source>
        <dbReference type="EMBL" id="AUR53043.1"/>
    </source>
</evidence>
<dbReference type="RefSeq" id="WP_102952329.1">
    <property type="nucleotide sequence ID" value="NZ_CP024847.1"/>
</dbReference>
<gene>
    <name evidence="1" type="ORF">CUN60_12315</name>
</gene>
<proteinExistence type="predicted"/>
<sequence length="321" mass="36413">MTLNLSDPRQYSNIFPDSNMLISQAQADLVDNNSDSSLMVALIEDLLKREQDEFLSVAYNLAPNREISDYIWDALQCAINSGKTRFFSIPVILVVGSGSKATVKTILNGEALNQLLLAKGILSKDQNPFVSDTLYQLDDVVRLKPSYLYKQQHSHAKIDLFDKSVSDIENLGENVYLRYIVGGADIVETGSFDKRKFDTLGLELMQFITDSLKTDGATIFPIPFPLCNLSEAAHLGERYRKEIHISLRLSNQVRQMRQNGKNPEVRLKTVDETIKVELWDNLSMKPVEILSWHLERRDDFELVCSILNGLFVDMQLAVSYE</sequence>
<dbReference type="AlphaFoldDB" id="A0A2I7N9B2"/>